<accession>A0A7J6MPU1</accession>
<organism evidence="2 3">
    <name type="scientific">Perkinsus chesapeaki</name>
    <name type="common">Clam parasite</name>
    <name type="synonym">Perkinsus andrewsi</name>
    <dbReference type="NCBI Taxonomy" id="330153"/>
    <lineage>
        <taxon>Eukaryota</taxon>
        <taxon>Sar</taxon>
        <taxon>Alveolata</taxon>
        <taxon>Perkinsozoa</taxon>
        <taxon>Perkinsea</taxon>
        <taxon>Perkinsida</taxon>
        <taxon>Perkinsidae</taxon>
        <taxon>Perkinsus</taxon>
    </lineage>
</organism>
<dbReference type="AlphaFoldDB" id="A0A7J6MPU1"/>
<gene>
    <name evidence="2" type="ORF">FOL47_010402</name>
</gene>
<evidence type="ECO:0000256" key="1">
    <source>
        <dbReference type="SAM" id="MobiDB-lite"/>
    </source>
</evidence>
<feature type="compositionally biased region" description="Polar residues" evidence="1">
    <location>
        <begin position="448"/>
        <end position="462"/>
    </location>
</feature>
<dbReference type="Proteomes" id="UP000591131">
    <property type="component" value="Unassembled WGS sequence"/>
</dbReference>
<evidence type="ECO:0000313" key="2">
    <source>
        <dbReference type="EMBL" id="KAF4673595.1"/>
    </source>
</evidence>
<dbReference type="OrthoDB" id="426214at2759"/>
<name>A0A7J6MPU1_PERCH</name>
<reference evidence="2 3" key="1">
    <citation type="submission" date="2020-04" db="EMBL/GenBank/DDBJ databases">
        <title>Perkinsus chesapeaki whole genome sequence.</title>
        <authorList>
            <person name="Bogema D.R."/>
        </authorList>
    </citation>
    <scope>NUCLEOTIDE SEQUENCE [LARGE SCALE GENOMIC DNA]</scope>
    <source>
        <strain evidence="2">ATCC PRA-425</strain>
    </source>
</reference>
<feature type="compositionally biased region" description="Low complexity" evidence="1">
    <location>
        <begin position="463"/>
        <end position="472"/>
    </location>
</feature>
<evidence type="ECO:0000313" key="3">
    <source>
        <dbReference type="Proteomes" id="UP000591131"/>
    </source>
</evidence>
<feature type="region of interest" description="Disordered" evidence="1">
    <location>
        <begin position="434"/>
        <end position="473"/>
    </location>
</feature>
<comment type="caution">
    <text evidence="2">The sequence shown here is derived from an EMBL/GenBank/DDBJ whole genome shotgun (WGS) entry which is preliminary data.</text>
</comment>
<feature type="region of interest" description="Disordered" evidence="1">
    <location>
        <begin position="1"/>
        <end position="21"/>
    </location>
</feature>
<keyword evidence="3" id="KW-1185">Reference proteome</keyword>
<dbReference type="EMBL" id="JAAPAO010000080">
    <property type="protein sequence ID" value="KAF4673595.1"/>
    <property type="molecule type" value="Genomic_DNA"/>
</dbReference>
<proteinExistence type="predicted"/>
<sequence>MTQSTTSTDRRTEDHLPPQLATLDDVEESLRAFRREVNAKLESIHRKVDMLLKQQDLCYSSPASSASWPHHITPEGPREFVLGNRELLTGVVLFLAQADVVHLGMASTLTAVALGVAQQQQQQQQMHEGGFNSGYLLLLPHIRVPSQNSSRFPFQKVDWQQVRSLTISSTSLVWIKMHAIATGRAALVLDAPMDFRLCRLQRICISPATRKRDTTQSQRAMQVLVRCMLSPAARSLTSIWVHVPPEVNCESAVTALEPPRRPLTYLGFLPDAGLWNVGSDMPSWPLSARWVHPAIVNSQASLRRVQLNGVILSNITSFGGVSAQENFVDRVVQAMAKLEALESLSLVLRFPDGSGQTVETMSLLRLRMAHPNHVYLCQRRQGRSGPLLSLTLGAARDEEHNLETDRALAHYSRIQQWTGRSVYISEMGLFLPSGHNGSGGTGRDATAMAQQPVGQQASGRPQSSMPPSLLLPKWGELPQPTQQLWDEVICLAVKRLHDKVKSRTQRSLAPIATELRRAIARQH</sequence>
<protein>
    <submittedName>
        <fullName evidence="2">Uncharacterized protein</fullName>
    </submittedName>
</protein>